<dbReference type="SMART" id="SM01373">
    <property type="entry name" value="MAGE"/>
    <property type="match status" value="1"/>
</dbReference>
<comment type="caution">
    <text evidence="3">The sequence shown here is derived from an EMBL/GenBank/DDBJ whole genome shotgun (WGS) entry which is preliminary data.</text>
</comment>
<feature type="region of interest" description="Disordered" evidence="1">
    <location>
        <begin position="1"/>
        <end position="59"/>
    </location>
</feature>
<dbReference type="InterPro" id="IPR002190">
    <property type="entry name" value="MHD_dom"/>
</dbReference>
<keyword evidence="4" id="KW-1185">Reference proteome</keyword>
<protein>
    <submittedName>
        <fullName evidence="3">MAGE family-domain-containing protein</fullName>
    </submittedName>
</protein>
<dbReference type="Proteomes" id="UP000807306">
    <property type="component" value="Unassembled WGS sequence"/>
</dbReference>
<dbReference type="PROSITE" id="PS50838">
    <property type="entry name" value="MAGE"/>
    <property type="match status" value="1"/>
</dbReference>
<accession>A0A9P6EKX5</accession>
<dbReference type="OrthoDB" id="205198at2759"/>
<evidence type="ECO:0000313" key="4">
    <source>
        <dbReference type="Proteomes" id="UP000807306"/>
    </source>
</evidence>
<dbReference type="InterPro" id="IPR041898">
    <property type="entry name" value="MAGE_WH1"/>
</dbReference>
<dbReference type="GO" id="GO:0005634">
    <property type="term" value="C:nucleus"/>
    <property type="evidence" value="ECO:0007669"/>
    <property type="project" value="TreeGrafter"/>
</dbReference>
<dbReference type="InterPro" id="IPR041899">
    <property type="entry name" value="MAGE_WH2"/>
</dbReference>
<dbReference type="Gene3D" id="1.10.10.1200">
    <property type="entry name" value="MAGE homology domain, winged helix WH1 motif"/>
    <property type="match status" value="1"/>
</dbReference>
<reference evidence="3" key="1">
    <citation type="submission" date="2020-11" db="EMBL/GenBank/DDBJ databases">
        <authorList>
            <consortium name="DOE Joint Genome Institute"/>
            <person name="Ahrendt S."/>
            <person name="Riley R."/>
            <person name="Andreopoulos W."/>
            <person name="Labutti K."/>
            <person name="Pangilinan J."/>
            <person name="Ruiz-Duenas F.J."/>
            <person name="Barrasa J.M."/>
            <person name="Sanchez-Garcia M."/>
            <person name="Camarero S."/>
            <person name="Miyauchi S."/>
            <person name="Serrano A."/>
            <person name="Linde D."/>
            <person name="Babiker R."/>
            <person name="Drula E."/>
            <person name="Ayuso-Fernandez I."/>
            <person name="Pacheco R."/>
            <person name="Padilla G."/>
            <person name="Ferreira P."/>
            <person name="Barriuso J."/>
            <person name="Kellner H."/>
            <person name="Castanera R."/>
            <person name="Alfaro M."/>
            <person name="Ramirez L."/>
            <person name="Pisabarro A.G."/>
            <person name="Kuo A."/>
            <person name="Tritt A."/>
            <person name="Lipzen A."/>
            <person name="He G."/>
            <person name="Yan M."/>
            <person name="Ng V."/>
            <person name="Cullen D."/>
            <person name="Martin F."/>
            <person name="Rosso M.-N."/>
            <person name="Henrissat B."/>
            <person name="Hibbett D."/>
            <person name="Martinez A.T."/>
            <person name="Grigoriev I.V."/>
        </authorList>
    </citation>
    <scope>NUCLEOTIDE SEQUENCE</scope>
    <source>
        <strain evidence="3">CBS 506.95</strain>
    </source>
</reference>
<feature type="compositionally biased region" description="Acidic residues" evidence="1">
    <location>
        <begin position="39"/>
        <end position="59"/>
    </location>
</feature>
<dbReference type="PANTHER" id="PTHR11736:SF14">
    <property type="entry name" value="NSE3 HOMOLOG, SMC5-SMC6 COMPLEX COMPONENT"/>
    <property type="match status" value="1"/>
</dbReference>
<dbReference type="Pfam" id="PF01454">
    <property type="entry name" value="MAGE"/>
    <property type="match status" value="1"/>
</dbReference>
<organism evidence="3 4">
    <name type="scientific">Crepidotus variabilis</name>
    <dbReference type="NCBI Taxonomy" id="179855"/>
    <lineage>
        <taxon>Eukaryota</taxon>
        <taxon>Fungi</taxon>
        <taxon>Dikarya</taxon>
        <taxon>Basidiomycota</taxon>
        <taxon>Agaricomycotina</taxon>
        <taxon>Agaricomycetes</taxon>
        <taxon>Agaricomycetidae</taxon>
        <taxon>Agaricales</taxon>
        <taxon>Agaricineae</taxon>
        <taxon>Crepidotaceae</taxon>
        <taxon>Crepidotus</taxon>
    </lineage>
</organism>
<gene>
    <name evidence="3" type="ORF">CPB83DRAFT_850222</name>
</gene>
<evidence type="ECO:0000313" key="3">
    <source>
        <dbReference type="EMBL" id="KAF9530740.1"/>
    </source>
</evidence>
<evidence type="ECO:0000256" key="1">
    <source>
        <dbReference type="SAM" id="MobiDB-lite"/>
    </source>
</evidence>
<dbReference type="InterPro" id="IPR037445">
    <property type="entry name" value="MAGE"/>
</dbReference>
<dbReference type="Gene3D" id="1.10.10.1210">
    <property type="entry name" value="MAGE homology domain, winged helix WH2 motif"/>
    <property type="match status" value="1"/>
</dbReference>
<proteinExistence type="predicted"/>
<evidence type="ECO:0000259" key="2">
    <source>
        <dbReference type="PROSITE" id="PS50838"/>
    </source>
</evidence>
<sequence length="401" mass="44322">MARRNAARAGPSQTQPQTQRPTQTQRRGGRSQPQTQHQDEDEDDDQEEEGGGNEDMEEEGENAIVAKANDLVRLALFVEQRRTILRRDEINKKVLGQAARAFNRVFLFAQQKLRDAFGMELVELPSRAGLEADAAPDGESSQARPTTGLKKRAAAQGSKAYMVRSCLHPLIIEHAAQTYPEILEEEGGDQGTLFPMTLDDDADDDDDGEVPPKFYGSLLSWTRSDQLGSIGILYVILALVLVNGRVMPDNELRQHLKTLRLPSLPNALPIKLNTTSTVRSMNLDTFLSHILRQGYLDRQQVGGDAALKGKKGAGTKRLRTQAEDIEEGRSYEWRWGPRAHCEVGEENIAKFIAEFMVESDDIDEGAAGAAAARRKREDTLKKMYAGIEKASGGKLAELKAA</sequence>
<dbReference type="GO" id="GO:0006281">
    <property type="term" value="P:DNA repair"/>
    <property type="evidence" value="ECO:0007669"/>
    <property type="project" value="TreeGrafter"/>
</dbReference>
<dbReference type="EMBL" id="MU157838">
    <property type="protein sequence ID" value="KAF9530740.1"/>
    <property type="molecule type" value="Genomic_DNA"/>
</dbReference>
<dbReference type="PANTHER" id="PTHR11736">
    <property type="entry name" value="MELANOMA-ASSOCIATED ANTIGEN MAGE ANTIGEN"/>
    <property type="match status" value="1"/>
</dbReference>
<feature type="domain" description="MAGE" evidence="2">
    <location>
        <begin position="64"/>
        <end position="124"/>
    </location>
</feature>
<dbReference type="AlphaFoldDB" id="A0A9P6EKX5"/>
<name>A0A9P6EKX5_9AGAR</name>
<feature type="compositionally biased region" description="Low complexity" evidence="1">
    <location>
        <begin position="10"/>
        <end position="36"/>
    </location>
</feature>